<dbReference type="SUPFAM" id="SSF47413">
    <property type="entry name" value="lambda repressor-like DNA-binding domains"/>
    <property type="match status" value="1"/>
</dbReference>
<protein>
    <submittedName>
        <fullName evidence="2">Transcriptional regulator with XRE-family HTH domain</fullName>
    </submittedName>
</protein>
<evidence type="ECO:0000313" key="3">
    <source>
        <dbReference type="Proteomes" id="UP001233836"/>
    </source>
</evidence>
<keyword evidence="3" id="KW-1185">Reference proteome</keyword>
<dbReference type="CDD" id="cd00093">
    <property type="entry name" value="HTH_XRE"/>
    <property type="match status" value="1"/>
</dbReference>
<accession>A0ABT9WGC1</accession>
<sequence>MNNGVTLYALTVIRYRINITFIELFNGLHNIMGVRRVLLTSTIRSHIEGFIKQHGYKLQEFAKVCGVNVGTISAIINGSRPIAVNQLDLITSGMGLEKGYFYEMYTIEFFMKAAPDWRRLEPFLYRCAELDKLDCIEKVVIQVTEDRSYTSGLFKVAENMYDNGMKSASLILYECVAECEKYQHSERLALCQYRIFLLSCVCDQKASARAATRFEPFVDRLEEEYQLDALKDLGNLYLAIHDFERLYPLTVKLEKLSTVLQGQRFSNLNRKTTYPIFVYTGYSLLMRASCYSRASQYEEALKCTQTYYQLSVDNPTEEDMLYIEKFRKWGEMNTYLFKLMMGQNEVLQDYINHVEGEDEELVVALYNIVQTANRFRMDVNFVLDKYKTKLDHIHIGSNREYTTQSWGTILVKFLYEMALYHLSRSNYEAGMDALIRSIELSDYINNDSVLIKCVSLFGEYRAFASEETRRKYKLILKAKYML</sequence>
<gene>
    <name evidence="2" type="ORF">J2T19_003682</name>
</gene>
<organism evidence="2 3">
    <name type="scientific">Paenibacillus tundrae</name>
    <dbReference type="NCBI Taxonomy" id="528187"/>
    <lineage>
        <taxon>Bacteria</taxon>
        <taxon>Bacillati</taxon>
        <taxon>Bacillota</taxon>
        <taxon>Bacilli</taxon>
        <taxon>Bacillales</taxon>
        <taxon>Paenibacillaceae</taxon>
        <taxon>Paenibacillus</taxon>
    </lineage>
</organism>
<dbReference type="EMBL" id="JAUSTI010000010">
    <property type="protein sequence ID" value="MDQ0172205.1"/>
    <property type="molecule type" value="Genomic_DNA"/>
</dbReference>
<evidence type="ECO:0000259" key="1">
    <source>
        <dbReference type="PROSITE" id="PS50943"/>
    </source>
</evidence>
<dbReference type="InterPro" id="IPR001387">
    <property type="entry name" value="Cro/C1-type_HTH"/>
</dbReference>
<evidence type="ECO:0000313" key="2">
    <source>
        <dbReference type="EMBL" id="MDQ0172205.1"/>
    </source>
</evidence>
<feature type="domain" description="HTH cro/C1-type" evidence="1">
    <location>
        <begin position="52"/>
        <end position="101"/>
    </location>
</feature>
<reference evidence="2 3" key="1">
    <citation type="submission" date="2023-07" db="EMBL/GenBank/DDBJ databases">
        <title>Sorghum-associated microbial communities from plants grown in Nebraska, USA.</title>
        <authorList>
            <person name="Schachtman D."/>
        </authorList>
    </citation>
    <scope>NUCLEOTIDE SEQUENCE [LARGE SCALE GENOMIC DNA]</scope>
    <source>
        <strain evidence="2 3">DS1314</strain>
    </source>
</reference>
<dbReference type="Proteomes" id="UP001233836">
    <property type="component" value="Unassembled WGS sequence"/>
</dbReference>
<dbReference type="Gene3D" id="1.10.260.40">
    <property type="entry name" value="lambda repressor-like DNA-binding domains"/>
    <property type="match status" value="1"/>
</dbReference>
<dbReference type="RefSeq" id="WP_307218175.1">
    <property type="nucleotide sequence ID" value="NZ_JAUSTI010000010.1"/>
</dbReference>
<proteinExistence type="predicted"/>
<dbReference type="PROSITE" id="PS50943">
    <property type="entry name" value="HTH_CROC1"/>
    <property type="match status" value="1"/>
</dbReference>
<dbReference type="InterPro" id="IPR010982">
    <property type="entry name" value="Lambda_DNA-bd_dom_sf"/>
</dbReference>
<name>A0ABT9WGC1_9BACL</name>
<dbReference type="Pfam" id="PF01381">
    <property type="entry name" value="HTH_3"/>
    <property type="match status" value="1"/>
</dbReference>
<comment type="caution">
    <text evidence="2">The sequence shown here is derived from an EMBL/GenBank/DDBJ whole genome shotgun (WGS) entry which is preliminary data.</text>
</comment>